<name>A0A2K4WZU3_PSESX</name>
<dbReference type="EMBL" id="LT963409">
    <property type="protein sequence ID" value="SOS41430.1"/>
    <property type="molecule type" value="Genomic_DNA"/>
</dbReference>
<dbReference type="AlphaFoldDB" id="A0A2K4WZU3"/>
<evidence type="ECO:0000313" key="1">
    <source>
        <dbReference type="EMBL" id="SOS41430.1"/>
    </source>
</evidence>
<evidence type="ECO:0000313" key="2">
    <source>
        <dbReference type="Proteomes" id="UP000238095"/>
    </source>
</evidence>
<protein>
    <submittedName>
        <fullName evidence="1">Uncharacterized protein</fullName>
    </submittedName>
</protein>
<proteinExistence type="predicted"/>
<sequence length="289" mass="33120">MRAIPTSTQFEALGRSVEQFVTLLDAKFSEIIEDVCAEPNFHMTDPMILELAENLKSARLEACQLRFDEEADVAYAWLDSEALFQIALQKLGFSVSSDENPYKKIIEEHQRTLTEWRPYLIKRSVLRHATLYLSYVSGVAKASSGFITGERRKAALEGPRAIQRMLELMEEIEKIRDNTDFLGRKVSIGGRFWDLTKSNMEGSLEHLFSTTRRDDKDLATRLMASELIRLHIKLFDAPHKNSVFHLMGLPFIDRPIEMKTIERLVALEKSRAEKLISSKLSILGREIIC</sequence>
<dbReference type="RefSeq" id="WP_005753049.1">
    <property type="nucleotide sequence ID" value="NZ_LT963409.1"/>
</dbReference>
<organism evidence="1 2">
    <name type="scientific">Pseudomonas syringae</name>
    <dbReference type="NCBI Taxonomy" id="317"/>
    <lineage>
        <taxon>Bacteria</taxon>
        <taxon>Pseudomonadati</taxon>
        <taxon>Pseudomonadota</taxon>
        <taxon>Gammaproteobacteria</taxon>
        <taxon>Pseudomonadales</taxon>
        <taxon>Pseudomonadaceae</taxon>
        <taxon>Pseudomonas</taxon>
    </lineage>
</organism>
<dbReference type="Proteomes" id="UP000238095">
    <property type="component" value="Chromosome 1"/>
</dbReference>
<accession>A0A2K4WZU3</accession>
<gene>
    <name evidence="1" type="ORF">CFBP3840_04408</name>
</gene>
<reference evidence="1 2" key="1">
    <citation type="submission" date="2017-11" db="EMBL/GenBank/DDBJ databases">
        <authorList>
            <person name="Han C.G."/>
        </authorList>
    </citation>
    <scope>NUCLEOTIDE SEQUENCE [LARGE SCALE GENOMIC DNA]</scope>
    <source>
        <strain evidence="1">CFBP3840</strain>
    </source>
</reference>